<evidence type="ECO:0000259" key="17">
    <source>
        <dbReference type="PROSITE" id="PS50109"/>
    </source>
</evidence>
<evidence type="ECO:0000256" key="5">
    <source>
        <dbReference type="ARBA" id="ARBA00017322"/>
    </source>
</evidence>
<evidence type="ECO:0000256" key="3">
    <source>
        <dbReference type="ARBA" id="ARBA00004496"/>
    </source>
</evidence>
<dbReference type="EMBL" id="FNYV01000015">
    <property type="protein sequence ID" value="SEK02774.1"/>
    <property type="molecule type" value="Genomic_DNA"/>
</dbReference>
<feature type="transmembrane region" description="Helical" evidence="16">
    <location>
        <begin position="53"/>
        <end position="73"/>
    </location>
</feature>
<dbReference type="STRING" id="1144548.SAMN05443287_11532"/>
<dbReference type="SMART" id="SM00387">
    <property type="entry name" value="HATPase_c"/>
    <property type="match status" value="1"/>
</dbReference>
<keyword evidence="19" id="KW-1185">Reference proteome</keyword>
<evidence type="ECO:0000256" key="10">
    <source>
        <dbReference type="ARBA" id="ARBA00022777"/>
    </source>
</evidence>
<evidence type="ECO:0000256" key="8">
    <source>
        <dbReference type="ARBA" id="ARBA00022679"/>
    </source>
</evidence>
<dbReference type="GO" id="GO:0046983">
    <property type="term" value="F:protein dimerization activity"/>
    <property type="evidence" value="ECO:0007669"/>
    <property type="project" value="InterPro"/>
</dbReference>
<evidence type="ECO:0000256" key="13">
    <source>
        <dbReference type="ARBA" id="ARBA00023014"/>
    </source>
</evidence>
<organism evidence="18 19">
    <name type="scientific">Micromonospora phaseoli</name>
    <dbReference type="NCBI Taxonomy" id="1144548"/>
    <lineage>
        <taxon>Bacteria</taxon>
        <taxon>Bacillati</taxon>
        <taxon>Actinomycetota</taxon>
        <taxon>Actinomycetes</taxon>
        <taxon>Micromonosporales</taxon>
        <taxon>Micromonosporaceae</taxon>
        <taxon>Micromonospora</taxon>
    </lineage>
</organism>
<dbReference type="InterPro" id="IPR036890">
    <property type="entry name" value="HATPase_C_sf"/>
</dbReference>
<keyword evidence="16" id="KW-0472">Membrane</keyword>
<dbReference type="InterPro" id="IPR017205">
    <property type="entry name" value="Sig_transdc_His_kinase_ChrS"/>
</dbReference>
<evidence type="ECO:0000313" key="19">
    <source>
        <dbReference type="Proteomes" id="UP000198707"/>
    </source>
</evidence>
<dbReference type="PROSITE" id="PS50109">
    <property type="entry name" value="HIS_KIN"/>
    <property type="match status" value="1"/>
</dbReference>
<dbReference type="PANTHER" id="PTHR24421">
    <property type="entry name" value="NITRATE/NITRITE SENSOR PROTEIN NARX-RELATED"/>
    <property type="match status" value="1"/>
</dbReference>
<evidence type="ECO:0000256" key="12">
    <source>
        <dbReference type="ARBA" id="ARBA00023012"/>
    </source>
</evidence>
<evidence type="ECO:0000256" key="7">
    <source>
        <dbReference type="ARBA" id="ARBA00022490"/>
    </source>
</evidence>
<feature type="transmembrane region" description="Helical" evidence="16">
    <location>
        <begin position="85"/>
        <end position="104"/>
    </location>
</feature>
<comment type="subcellular location">
    <subcellularLocation>
        <location evidence="3">Cytoplasm</location>
    </subcellularLocation>
</comment>
<keyword evidence="10 18" id="KW-0418">Kinase</keyword>
<dbReference type="PANTHER" id="PTHR24421:SF62">
    <property type="entry name" value="SENSORY TRANSDUCTION HISTIDINE KINASE"/>
    <property type="match status" value="1"/>
</dbReference>
<dbReference type="Pfam" id="PF02518">
    <property type="entry name" value="HATPase_c"/>
    <property type="match status" value="1"/>
</dbReference>
<feature type="transmembrane region" description="Helical" evidence="16">
    <location>
        <begin position="153"/>
        <end position="173"/>
    </location>
</feature>
<dbReference type="Proteomes" id="UP000198707">
    <property type="component" value="Unassembled WGS sequence"/>
</dbReference>
<evidence type="ECO:0000256" key="6">
    <source>
        <dbReference type="ARBA" id="ARBA00022485"/>
    </source>
</evidence>
<dbReference type="Gene3D" id="3.30.565.10">
    <property type="entry name" value="Histidine kinase-like ATPase, C-terminal domain"/>
    <property type="match status" value="1"/>
</dbReference>
<evidence type="ECO:0000256" key="9">
    <source>
        <dbReference type="ARBA" id="ARBA00022723"/>
    </source>
</evidence>
<evidence type="ECO:0000313" key="18">
    <source>
        <dbReference type="EMBL" id="SEK02774.1"/>
    </source>
</evidence>
<comment type="cofactor">
    <cofactor evidence="2">
        <name>[4Fe-4S] cluster</name>
        <dbReference type="ChEBI" id="CHEBI:49883"/>
    </cofactor>
</comment>
<dbReference type="Gene3D" id="1.20.5.1930">
    <property type="match status" value="1"/>
</dbReference>
<evidence type="ECO:0000256" key="4">
    <source>
        <dbReference type="ARBA" id="ARBA00012438"/>
    </source>
</evidence>
<dbReference type="CDD" id="cd16917">
    <property type="entry name" value="HATPase_UhpB-NarQ-NarX-like"/>
    <property type="match status" value="1"/>
</dbReference>
<comment type="function">
    <text evidence="14">Member of the two-component regulatory system NreB/NreC involved in the control of dissimilatory nitrate/nitrite reduction in response to oxygen. NreB functions as a direct oxygen sensor histidine kinase which is autophosphorylated, in the absence of oxygen, probably at the conserved histidine residue, and transfers its phosphate group probably to a conserved aspartate residue of NreC. NreB/NreC activates the expression of the nitrate (narGHJI) and nitrite (nir) reductase operons, as well as the putative nitrate transporter gene narT.</text>
</comment>
<keyword evidence="13" id="KW-0411">Iron-sulfur</keyword>
<keyword evidence="8" id="KW-0808">Transferase</keyword>
<dbReference type="SUPFAM" id="SSF55874">
    <property type="entry name" value="ATPase domain of HSP90 chaperone/DNA topoisomerase II/histidine kinase"/>
    <property type="match status" value="1"/>
</dbReference>
<evidence type="ECO:0000256" key="16">
    <source>
        <dbReference type="SAM" id="Phobius"/>
    </source>
</evidence>
<evidence type="ECO:0000256" key="1">
    <source>
        <dbReference type="ARBA" id="ARBA00000085"/>
    </source>
</evidence>
<dbReference type="InterPro" id="IPR003594">
    <property type="entry name" value="HATPase_dom"/>
</dbReference>
<sequence>MSDHLPLAGSARPVTAPVAAEVWSDHFRLWDIYFALAGTGVALAVAADASWSPAALVGFLALFLALAGWYVGFGRRLMRESIEDWRGYLYLAGVALLYVPAVLLNGNASFLLFVLCPQVFMVLPAVPAVGAVVLLNSVHLIVLATRLPDLGDLVAPLLIALMIVFVVCVLGVWSQRAVAENARRAELIAQLERTRTELAELSHRAGIAAERQRLAADIHDTVAQGLSSVVMLIQAAEADLDRDVGQARHHLTLARQTARENLVDVRTLVAALTPAQLTGSPLEQALHRLTERFSAETGVPANCAAAGTGPAPGTPVEVVLLRAAQEALTNVRRHAGAGTVAVLLCRDDERVTLEVTDDGVGFDTDADTDGYGLAGIRARVEQAHGSVAVRSAPGAGTTIRVEVPYRWVQ</sequence>
<dbReference type="InterPro" id="IPR005467">
    <property type="entry name" value="His_kinase_dom"/>
</dbReference>
<evidence type="ECO:0000256" key="11">
    <source>
        <dbReference type="ARBA" id="ARBA00023004"/>
    </source>
</evidence>
<feature type="domain" description="Histidine kinase" evidence="17">
    <location>
        <begin position="320"/>
        <end position="407"/>
    </location>
</feature>
<proteinExistence type="predicted"/>
<keyword evidence="16" id="KW-1133">Transmembrane helix</keyword>
<dbReference type="GO" id="GO:0005737">
    <property type="term" value="C:cytoplasm"/>
    <property type="evidence" value="ECO:0007669"/>
    <property type="project" value="UniProtKB-SubCell"/>
</dbReference>
<dbReference type="AlphaFoldDB" id="A0A1H7DN31"/>
<dbReference type="InterPro" id="IPR004358">
    <property type="entry name" value="Sig_transdc_His_kin-like_C"/>
</dbReference>
<evidence type="ECO:0000256" key="2">
    <source>
        <dbReference type="ARBA" id="ARBA00001966"/>
    </source>
</evidence>
<feature type="transmembrane region" description="Helical" evidence="16">
    <location>
        <begin position="110"/>
        <end position="141"/>
    </location>
</feature>
<evidence type="ECO:0000256" key="15">
    <source>
        <dbReference type="ARBA" id="ARBA00030800"/>
    </source>
</evidence>
<dbReference type="RefSeq" id="WP_232521567.1">
    <property type="nucleotide sequence ID" value="NZ_BOPI01000037.1"/>
</dbReference>
<dbReference type="GO" id="GO:0051539">
    <property type="term" value="F:4 iron, 4 sulfur cluster binding"/>
    <property type="evidence" value="ECO:0007669"/>
    <property type="project" value="UniProtKB-KW"/>
</dbReference>
<comment type="catalytic activity">
    <reaction evidence="1">
        <text>ATP + protein L-histidine = ADP + protein N-phospho-L-histidine.</text>
        <dbReference type="EC" id="2.7.13.3"/>
    </reaction>
</comment>
<keyword evidence="16" id="KW-0812">Transmembrane</keyword>
<protein>
    <recommendedName>
        <fullName evidence="5">Oxygen sensor histidine kinase NreB</fullName>
        <ecNumber evidence="4">2.7.13.3</ecNumber>
    </recommendedName>
    <alternativeName>
        <fullName evidence="15">Nitrogen regulation protein B</fullName>
    </alternativeName>
</protein>
<dbReference type="EC" id="2.7.13.3" evidence="4"/>
<dbReference type="GO" id="GO:0000155">
    <property type="term" value="F:phosphorelay sensor kinase activity"/>
    <property type="evidence" value="ECO:0007669"/>
    <property type="project" value="InterPro"/>
</dbReference>
<name>A0A1H7DN31_9ACTN</name>
<keyword evidence="11" id="KW-0408">Iron</keyword>
<evidence type="ECO:0000256" key="14">
    <source>
        <dbReference type="ARBA" id="ARBA00024827"/>
    </source>
</evidence>
<accession>A0A1H7DN31</accession>
<dbReference type="Pfam" id="PF07730">
    <property type="entry name" value="HisKA_3"/>
    <property type="match status" value="1"/>
</dbReference>
<dbReference type="InterPro" id="IPR011712">
    <property type="entry name" value="Sig_transdc_His_kin_sub3_dim/P"/>
</dbReference>
<dbReference type="GO" id="GO:0046872">
    <property type="term" value="F:metal ion binding"/>
    <property type="evidence" value="ECO:0007669"/>
    <property type="project" value="UniProtKB-KW"/>
</dbReference>
<dbReference type="PRINTS" id="PR00344">
    <property type="entry name" value="BCTRLSENSOR"/>
</dbReference>
<keyword evidence="9" id="KW-0479">Metal-binding</keyword>
<reference evidence="19" key="1">
    <citation type="submission" date="2016-10" db="EMBL/GenBank/DDBJ databases">
        <authorList>
            <person name="Varghese N."/>
            <person name="Submissions S."/>
        </authorList>
    </citation>
    <scope>NUCLEOTIDE SEQUENCE [LARGE SCALE GENOMIC DNA]</scope>
    <source>
        <strain evidence="19">CGMCC 4.7038</strain>
    </source>
</reference>
<keyword evidence="12" id="KW-0902">Two-component regulatory system</keyword>
<gene>
    <name evidence="18" type="ORF">SAMN05443287_11532</name>
</gene>
<keyword evidence="7" id="KW-0963">Cytoplasm</keyword>
<dbReference type="InterPro" id="IPR050482">
    <property type="entry name" value="Sensor_HK_TwoCompSys"/>
</dbReference>
<dbReference type="PIRSF" id="PIRSF037434">
    <property type="entry name" value="STHK_ChrS"/>
    <property type="match status" value="1"/>
</dbReference>
<keyword evidence="6" id="KW-0004">4Fe-4S</keyword>
<dbReference type="GO" id="GO:0016020">
    <property type="term" value="C:membrane"/>
    <property type="evidence" value="ECO:0007669"/>
    <property type="project" value="InterPro"/>
</dbReference>